<sequence>MTDTIPVTTAGAAPGGDAPGLPVAGLATLASHLFHDAPLGIAPPVFLTRHADWRSWTVRDQGLRDYLAAHPDGIDQTSQP</sequence>
<proteinExistence type="predicted"/>
<protein>
    <submittedName>
        <fullName evidence="1">Uncharacterized protein</fullName>
    </submittedName>
</protein>
<keyword evidence="2" id="KW-1185">Reference proteome</keyword>
<reference evidence="1 2" key="1">
    <citation type="submission" date="2017-06" db="EMBL/GenBank/DDBJ databases">
        <title>Complete genome sequence of Nitrospirillum amazonense strain CBAmC, an endophytic nitrogen-fixing and plant growth-promoting bacterium, isolated from sugarcane.</title>
        <authorList>
            <person name="Schwab S."/>
            <person name="dos Santos Teixeira K.R."/>
            <person name="Simoes Araujo J.L."/>
            <person name="Soares Vidal M."/>
            <person name="Borges de Freitas H.R."/>
            <person name="Rivello Crivelaro A.L."/>
            <person name="Bueno de Camargo Nunes A."/>
            <person name="dos Santos C.M."/>
            <person name="Palmeira da Silva Rosa D."/>
            <person name="da Silva Padilha D."/>
            <person name="da Silva E."/>
            <person name="Araujo Terra L."/>
            <person name="Soares Mendes V."/>
            <person name="Farinelli L."/>
            <person name="Magalhaes Cruz L."/>
            <person name="Baldani J.I."/>
        </authorList>
    </citation>
    <scope>NUCLEOTIDE SEQUENCE [LARGE SCALE GENOMIC DNA]</scope>
    <source>
        <strain evidence="1 2">CBAmC</strain>
    </source>
</reference>
<dbReference type="Proteomes" id="UP000197153">
    <property type="component" value="Chromosome 3"/>
</dbReference>
<evidence type="ECO:0000313" key="1">
    <source>
        <dbReference type="EMBL" id="ASG24625.1"/>
    </source>
</evidence>
<dbReference type="RefSeq" id="WP_088875040.1">
    <property type="nucleotide sequence ID" value="NZ_CP022112.1"/>
</dbReference>
<dbReference type="KEGG" id="nao:Y958_27620"/>
<dbReference type="AlphaFoldDB" id="A0A248K0X1"/>
<organism evidence="1 2">
    <name type="scientific">Nitrospirillum viridazoti CBAmc</name>
    <dbReference type="NCBI Taxonomy" id="1441467"/>
    <lineage>
        <taxon>Bacteria</taxon>
        <taxon>Pseudomonadati</taxon>
        <taxon>Pseudomonadota</taxon>
        <taxon>Alphaproteobacteria</taxon>
        <taxon>Rhodospirillales</taxon>
        <taxon>Azospirillaceae</taxon>
        <taxon>Nitrospirillum</taxon>
        <taxon>Nitrospirillum viridazoti</taxon>
    </lineage>
</organism>
<evidence type="ECO:0000313" key="2">
    <source>
        <dbReference type="Proteomes" id="UP000197153"/>
    </source>
</evidence>
<accession>A0A248K0X1</accession>
<name>A0A248K0X1_9PROT</name>
<dbReference type="EMBL" id="CP022112">
    <property type="protein sequence ID" value="ASG24625.1"/>
    <property type="molecule type" value="Genomic_DNA"/>
</dbReference>
<gene>
    <name evidence="1" type="ORF">Y958_27620</name>
</gene>